<feature type="region of interest" description="Disordered" evidence="1">
    <location>
        <begin position="1"/>
        <end position="21"/>
    </location>
</feature>
<feature type="compositionally biased region" description="Polar residues" evidence="1">
    <location>
        <begin position="303"/>
        <end position="319"/>
    </location>
</feature>
<dbReference type="SUPFAM" id="SSF56219">
    <property type="entry name" value="DNase I-like"/>
    <property type="match status" value="1"/>
</dbReference>
<evidence type="ECO:0000256" key="1">
    <source>
        <dbReference type="SAM" id="MobiDB-lite"/>
    </source>
</evidence>
<dbReference type="OrthoDB" id="5090057at2759"/>
<dbReference type="VEuPathDB" id="FungiDB:ACJ73_05213"/>
<comment type="caution">
    <text evidence="3">The sequence shown here is derived from an EMBL/GenBank/DDBJ whole genome shotgun (WGS) entry which is preliminary data.</text>
</comment>
<keyword evidence="4" id="KW-1185">Reference proteome</keyword>
<dbReference type="Pfam" id="PF14529">
    <property type="entry name" value="Exo_endo_phos_2"/>
    <property type="match status" value="1"/>
</dbReference>
<evidence type="ECO:0000313" key="4">
    <source>
        <dbReference type="Proteomes" id="UP000242791"/>
    </source>
</evidence>
<dbReference type="STRING" id="1658174.A0A1J9Q438"/>
<name>A0A1J9Q438_9EURO</name>
<accession>A0A1J9Q438</accession>
<proteinExistence type="predicted"/>
<dbReference type="Proteomes" id="UP000242791">
    <property type="component" value="Unassembled WGS sequence"/>
</dbReference>
<sequence>MPLLPRQRGNPQKSSPKLFPHLRLRPSSHTVKDPRPTTRPTWITDVWHCLSGITLATSSPANAVAVLKRASQLKTSIGDCYIERQESWVTFIVGQIKKSTHCFDGENVSPIPVTDNMLLPEIRGVAHQAPITQCNWTRKSLDPSLEEGYAWVGVQASGAHLFPNKLRLFSRPVMVNRIKKSPKISSCNRCHGFHMERKLRAPLTLSDLQQTRPSRRMPIPNPQCCNCCGPHPSFNIECPAGPKVASGQLERIPRRQLRNIREAGKNAFSLLHQPSKQEETRETSPLTRSRSSPSASTTILSSQANQAGSPTRRSSSKQPNAHDIALSLAAEKGCDIIAIQEPWVATDLSTRLSKSHPSYIPLSSNWPKRPRVLLYIRRGRALTPVQTLTDISRDLLYPGQGLRDFLHLPIDSNPAIGPCLGLGDFNIRHADWDSTTGHRSQDGEDLLNLTLSQGLQLLNPADSPTHQKGGTLDLSFCLANATCRIAPELHSTSDHETLLYSPL</sequence>
<evidence type="ECO:0000259" key="2">
    <source>
        <dbReference type="Pfam" id="PF14529"/>
    </source>
</evidence>
<feature type="region of interest" description="Disordered" evidence="1">
    <location>
        <begin position="267"/>
        <end position="320"/>
    </location>
</feature>
<protein>
    <recommendedName>
        <fullName evidence="2">Endonuclease/exonuclease/phosphatase domain-containing protein</fullName>
    </recommendedName>
</protein>
<feature type="compositionally biased region" description="Low complexity" evidence="1">
    <location>
        <begin position="283"/>
        <end position="302"/>
    </location>
</feature>
<evidence type="ECO:0000313" key="3">
    <source>
        <dbReference type="EMBL" id="OJD23430.1"/>
    </source>
</evidence>
<dbReference type="GO" id="GO:0003824">
    <property type="term" value="F:catalytic activity"/>
    <property type="evidence" value="ECO:0007669"/>
    <property type="project" value="InterPro"/>
</dbReference>
<reference evidence="3 4" key="1">
    <citation type="submission" date="2015-08" db="EMBL/GenBank/DDBJ databases">
        <title>Emmonsia species relationships and genome sequence.</title>
        <authorList>
            <person name="Cuomo C.A."/>
            <person name="Schwartz I.S."/>
            <person name="Kenyon C."/>
            <person name="De Hoog G.S."/>
            <person name="Govender N.P."/>
            <person name="Botha A."/>
            <person name="Moreno L."/>
            <person name="De Vries M."/>
            <person name="Munoz J.F."/>
            <person name="Stielow J.B."/>
        </authorList>
    </citation>
    <scope>NUCLEOTIDE SEQUENCE [LARGE SCALE GENOMIC DNA]</scope>
    <source>
        <strain evidence="3 4">EI222</strain>
    </source>
</reference>
<gene>
    <name evidence="3" type="ORF">ACJ73_05213</name>
</gene>
<dbReference type="Gene3D" id="3.60.10.10">
    <property type="entry name" value="Endonuclease/exonuclease/phosphatase"/>
    <property type="match status" value="1"/>
</dbReference>
<feature type="domain" description="Endonuclease/exonuclease/phosphatase" evidence="2">
    <location>
        <begin position="418"/>
        <end position="496"/>
    </location>
</feature>
<dbReference type="AlphaFoldDB" id="A0A1J9Q438"/>
<dbReference type="InterPro" id="IPR036691">
    <property type="entry name" value="Endo/exonu/phosph_ase_sf"/>
</dbReference>
<organism evidence="3 4">
    <name type="scientific">Blastomyces percursus</name>
    <dbReference type="NCBI Taxonomy" id="1658174"/>
    <lineage>
        <taxon>Eukaryota</taxon>
        <taxon>Fungi</taxon>
        <taxon>Dikarya</taxon>
        <taxon>Ascomycota</taxon>
        <taxon>Pezizomycotina</taxon>
        <taxon>Eurotiomycetes</taxon>
        <taxon>Eurotiomycetidae</taxon>
        <taxon>Onygenales</taxon>
        <taxon>Ajellomycetaceae</taxon>
        <taxon>Blastomyces</taxon>
    </lineage>
</organism>
<dbReference type="InterPro" id="IPR005135">
    <property type="entry name" value="Endo/exonuclease/phosphatase"/>
</dbReference>
<dbReference type="EMBL" id="LGTZ01000796">
    <property type="protein sequence ID" value="OJD23430.1"/>
    <property type="molecule type" value="Genomic_DNA"/>
</dbReference>